<reference evidence="2" key="1">
    <citation type="submission" date="2020-05" db="EMBL/GenBank/DDBJ databases">
        <authorList>
            <person name="Chiriac C."/>
            <person name="Salcher M."/>
            <person name="Ghai R."/>
            <person name="Kavagutti S V."/>
        </authorList>
    </citation>
    <scope>NUCLEOTIDE SEQUENCE</scope>
</reference>
<feature type="transmembrane region" description="Helical" evidence="1">
    <location>
        <begin position="28"/>
        <end position="47"/>
    </location>
</feature>
<evidence type="ECO:0000313" key="2">
    <source>
        <dbReference type="EMBL" id="CAB4649702.1"/>
    </source>
</evidence>
<gene>
    <name evidence="2" type="ORF">UFOPK2214_00496</name>
</gene>
<name>A0A6J6KJJ1_9ZZZZ</name>
<keyword evidence="1" id="KW-0472">Membrane</keyword>
<keyword evidence="1" id="KW-1133">Transmembrane helix</keyword>
<proteinExistence type="predicted"/>
<sequence>MLVPLSGVALATLGNMFAAYVWHYWVGLVLLIAAIGAVLQAVVGYLLKVSAMRHPNRRQRQAQKNK</sequence>
<accession>A0A6J6KJJ1</accession>
<dbReference type="EMBL" id="CAEZWJ010000010">
    <property type="protein sequence ID" value="CAB4649702.1"/>
    <property type="molecule type" value="Genomic_DNA"/>
</dbReference>
<organism evidence="2">
    <name type="scientific">freshwater metagenome</name>
    <dbReference type="NCBI Taxonomy" id="449393"/>
    <lineage>
        <taxon>unclassified sequences</taxon>
        <taxon>metagenomes</taxon>
        <taxon>ecological metagenomes</taxon>
    </lineage>
</organism>
<dbReference type="AlphaFoldDB" id="A0A6J6KJJ1"/>
<keyword evidence="1" id="KW-0812">Transmembrane</keyword>
<protein>
    <submittedName>
        <fullName evidence="2">Unannotated protein</fullName>
    </submittedName>
</protein>
<evidence type="ECO:0000256" key="1">
    <source>
        <dbReference type="SAM" id="Phobius"/>
    </source>
</evidence>